<evidence type="ECO:0000313" key="2">
    <source>
        <dbReference type="Proteomes" id="UP000631114"/>
    </source>
</evidence>
<evidence type="ECO:0000313" key="1">
    <source>
        <dbReference type="EMBL" id="KAF9619359.1"/>
    </source>
</evidence>
<dbReference type="EMBL" id="JADFTS010000002">
    <property type="protein sequence ID" value="KAF9619359.1"/>
    <property type="molecule type" value="Genomic_DNA"/>
</dbReference>
<sequence>MASTLLFTRELISVLCYHLLARLRTLEYGNQLKMACLQSRKIPIQSDKKNGWAWLLGTNGYGSKTCTPE</sequence>
<proteinExistence type="predicted"/>
<dbReference type="AlphaFoldDB" id="A0A835MA29"/>
<dbReference type="Proteomes" id="UP000631114">
    <property type="component" value="Unassembled WGS sequence"/>
</dbReference>
<organism evidence="1 2">
    <name type="scientific">Coptis chinensis</name>
    <dbReference type="NCBI Taxonomy" id="261450"/>
    <lineage>
        <taxon>Eukaryota</taxon>
        <taxon>Viridiplantae</taxon>
        <taxon>Streptophyta</taxon>
        <taxon>Embryophyta</taxon>
        <taxon>Tracheophyta</taxon>
        <taxon>Spermatophyta</taxon>
        <taxon>Magnoliopsida</taxon>
        <taxon>Ranunculales</taxon>
        <taxon>Ranunculaceae</taxon>
        <taxon>Coptidoideae</taxon>
        <taxon>Coptis</taxon>
    </lineage>
</organism>
<accession>A0A835MA29</accession>
<reference evidence="1 2" key="1">
    <citation type="submission" date="2020-10" db="EMBL/GenBank/DDBJ databases">
        <title>The Coptis chinensis genome and diversification of protoberbering-type alkaloids.</title>
        <authorList>
            <person name="Wang B."/>
            <person name="Shu S."/>
            <person name="Song C."/>
            <person name="Liu Y."/>
        </authorList>
    </citation>
    <scope>NUCLEOTIDE SEQUENCE [LARGE SCALE GENOMIC DNA]</scope>
    <source>
        <strain evidence="1">HL-2020</strain>
        <tissue evidence="1">Leaf</tissue>
    </source>
</reference>
<keyword evidence="2" id="KW-1185">Reference proteome</keyword>
<gene>
    <name evidence="1" type="ORF">IFM89_006546</name>
</gene>
<protein>
    <submittedName>
        <fullName evidence="1">Uncharacterized protein</fullName>
    </submittedName>
</protein>
<comment type="caution">
    <text evidence="1">The sequence shown here is derived from an EMBL/GenBank/DDBJ whole genome shotgun (WGS) entry which is preliminary data.</text>
</comment>
<name>A0A835MA29_9MAGN</name>